<evidence type="ECO:0000313" key="1">
    <source>
        <dbReference type="EMBL" id="CAD9480199.1"/>
    </source>
</evidence>
<reference evidence="1" key="1">
    <citation type="submission" date="2021-01" db="EMBL/GenBank/DDBJ databases">
        <authorList>
            <person name="Corre E."/>
            <person name="Pelletier E."/>
            <person name="Niang G."/>
            <person name="Scheremetjew M."/>
            <person name="Finn R."/>
            <person name="Kale V."/>
            <person name="Holt S."/>
            <person name="Cochrane G."/>
            <person name="Meng A."/>
            <person name="Brown T."/>
            <person name="Cohen L."/>
        </authorList>
    </citation>
    <scope>NUCLEOTIDE SEQUENCE</scope>
    <source>
        <strain evidence="1">CCMP826</strain>
    </source>
</reference>
<dbReference type="EMBL" id="HBGV01005751">
    <property type="protein sequence ID" value="CAD9480199.1"/>
    <property type="molecule type" value="Transcribed_RNA"/>
</dbReference>
<gene>
    <name evidence="1" type="ORF">HTAM1171_LOCUS3456</name>
</gene>
<proteinExistence type="predicted"/>
<protein>
    <submittedName>
        <fullName evidence="1">Uncharacterized protein</fullName>
    </submittedName>
</protein>
<sequence length="186" mass="21918">MHQNRRTMCNKMTSDNNTLFHESSRVQRKTVRISANPKVVSFHKVTDDEKEAVWYSQQSLRLMSLEGEKLAKKKKEARGLEYMKTHEDFMYHQVHKQNVINNVLCEQHNQRTMGVFDHERIALVSLRMTHFAARDARRTGKSDEKEANECIYEKEEKKGKFITSFKGVYKVGKAFRTKRQFAAKQC</sequence>
<accession>A0A7S2H4T6</accession>
<organism evidence="1">
    <name type="scientific">Helicotheca tamesis</name>
    <dbReference type="NCBI Taxonomy" id="374047"/>
    <lineage>
        <taxon>Eukaryota</taxon>
        <taxon>Sar</taxon>
        <taxon>Stramenopiles</taxon>
        <taxon>Ochrophyta</taxon>
        <taxon>Bacillariophyta</taxon>
        <taxon>Mediophyceae</taxon>
        <taxon>Lithodesmiophycidae</taxon>
        <taxon>Lithodesmiales</taxon>
        <taxon>Lithodesmiaceae</taxon>
        <taxon>Helicotheca</taxon>
    </lineage>
</organism>
<dbReference type="AlphaFoldDB" id="A0A7S2H4T6"/>
<name>A0A7S2H4T6_9STRA</name>